<gene>
    <name evidence="6" type="ORF">PEVE_00036658</name>
</gene>
<dbReference type="SMART" id="SM00358">
    <property type="entry name" value="DSRM"/>
    <property type="match status" value="1"/>
</dbReference>
<evidence type="ECO:0000256" key="1">
    <source>
        <dbReference type="ARBA" id="ARBA00022723"/>
    </source>
</evidence>
<dbReference type="EMBL" id="CALNXI010000059">
    <property type="protein sequence ID" value="CAH3017292.1"/>
    <property type="molecule type" value="Genomic_DNA"/>
</dbReference>
<evidence type="ECO:0000313" key="6">
    <source>
        <dbReference type="EMBL" id="CAH3017292.1"/>
    </source>
</evidence>
<comment type="caution">
    <text evidence="6">The sequence shown here is derived from an EMBL/GenBank/DDBJ whole genome shotgun (WGS) entry which is preliminary data.</text>
</comment>
<organism evidence="6 7">
    <name type="scientific">Porites evermanni</name>
    <dbReference type="NCBI Taxonomy" id="104178"/>
    <lineage>
        <taxon>Eukaryota</taxon>
        <taxon>Metazoa</taxon>
        <taxon>Cnidaria</taxon>
        <taxon>Anthozoa</taxon>
        <taxon>Hexacorallia</taxon>
        <taxon>Scleractinia</taxon>
        <taxon>Fungiina</taxon>
        <taxon>Poritidae</taxon>
        <taxon>Porites</taxon>
    </lineage>
</organism>
<evidence type="ECO:0000256" key="4">
    <source>
        <dbReference type="SAM" id="MobiDB-lite"/>
    </source>
</evidence>
<dbReference type="InterPro" id="IPR014720">
    <property type="entry name" value="dsRBD_dom"/>
</dbReference>
<dbReference type="InterPro" id="IPR036236">
    <property type="entry name" value="Znf_C2H2_sf"/>
</dbReference>
<dbReference type="PROSITE" id="PS51800">
    <property type="entry name" value="ZF_CHHC_U11_48K"/>
    <property type="match status" value="1"/>
</dbReference>
<keyword evidence="1" id="KW-0479">Metal-binding</keyword>
<feature type="compositionally biased region" description="Low complexity" evidence="4">
    <location>
        <begin position="310"/>
        <end position="341"/>
    </location>
</feature>
<dbReference type="SUPFAM" id="SSF54768">
    <property type="entry name" value="dsRNA-binding domain-like"/>
    <property type="match status" value="1"/>
</dbReference>
<dbReference type="Pfam" id="PF05253">
    <property type="entry name" value="zf-U11-48K"/>
    <property type="match status" value="1"/>
</dbReference>
<name>A0ABN8LJU5_9CNID</name>
<keyword evidence="2" id="KW-0863">Zinc-finger</keyword>
<evidence type="ECO:0000256" key="2">
    <source>
        <dbReference type="ARBA" id="ARBA00022771"/>
    </source>
</evidence>
<keyword evidence="7" id="KW-1185">Reference proteome</keyword>
<feature type="region of interest" description="Disordered" evidence="4">
    <location>
        <begin position="144"/>
        <end position="187"/>
    </location>
</feature>
<feature type="domain" description="CHHC U11-48K-type" evidence="5">
    <location>
        <begin position="10"/>
        <end position="37"/>
    </location>
</feature>
<reference evidence="6 7" key="1">
    <citation type="submission" date="2022-05" db="EMBL/GenBank/DDBJ databases">
        <authorList>
            <consortium name="Genoscope - CEA"/>
            <person name="William W."/>
        </authorList>
    </citation>
    <scope>NUCLEOTIDE SEQUENCE [LARGE SCALE GENOMIC DNA]</scope>
</reference>
<dbReference type="InterPro" id="IPR022776">
    <property type="entry name" value="TRM13/UPF0224_CHHC_Znf_dom"/>
</dbReference>
<proteinExistence type="predicted"/>
<protein>
    <recommendedName>
        <fullName evidence="5">CHHC U11-48K-type domain-containing protein</fullName>
    </recommendedName>
</protein>
<evidence type="ECO:0000259" key="5">
    <source>
        <dbReference type="PROSITE" id="PS51800"/>
    </source>
</evidence>
<dbReference type="Gene3D" id="3.30.160.20">
    <property type="match status" value="1"/>
</dbReference>
<feature type="region of interest" description="Disordered" evidence="4">
    <location>
        <begin position="92"/>
        <end position="127"/>
    </location>
</feature>
<evidence type="ECO:0000256" key="3">
    <source>
        <dbReference type="ARBA" id="ARBA00022833"/>
    </source>
</evidence>
<feature type="region of interest" description="Disordered" evidence="4">
    <location>
        <begin position="309"/>
        <end position="368"/>
    </location>
</feature>
<sequence length="447" mass="49935">MYGNNDPNEMVICPYNDAHRISAKKFPYHLPKCRKQYASGAWKNCLFHFRHEVPVEEYDYHLTICEYKDTIRQDLEEVFNRDVIEAKRMCQPQPTPAIQPDSTEDWESEALSEPFSIARSEPSNEQEDAYDIVQAMQEVQLQAHTAPSRPVDTSGLTATQKKNLKRSQKRQEKREAEENTQEPQMTDEERIQAIATQYAVLTNKTSGGFVDFLTILNQYCQKSRINVPKYSEVPGVLGGYGSQVFVKGQIFTNMKYCATKKEARHDAAKVALLGLNIPVVDPTPNKPMAARSATDHQRLRETHELHLLTQAGQPQPRGRGLGQPVVKPPSSSSMSSAGPPVSQQPSQNGGDETAFSLPEATNGEAVSDEWTTVTRKGFAVRTSTSAFAFSSARTVISGDSSLNFLNIITDLQAYALIRAFLNTVVCAAFRMLEPQVLSLMQYFCDVV</sequence>
<accession>A0ABN8LJU5</accession>
<dbReference type="Proteomes" id="UP001159427">
    <property type="component" value="Unassembled WGS sequence"/>
</dbReference>
<dbReference type="Pfam" id="PF00035">
    <property type="entry name" value="dsrm"/>
    <property type="match status" value="1"/>
</dbReference>
<dbReference type="SUPFAM" id="SSF57667">
    <property type="entry name" value="beta-beta-alpha zinc fingers"/>
    <property type="match status" value="1"/>
</dbReference>
<evidence type="ECO:0000313" key="7">
    <source>
        <dbReference type="Proteomes" id="UP001159427"/>
    </source>
</evidence>
<keyword evidence="3" id="KW-0862">Zinc</keyword>